<reference evidence="1 2" key="1">
    <citation type="journal article" date="2005" name="Nucleic Acids Res.">
        <title>Genomic blueprint of Hahella chejuensis, a marine microbe producing an algicidal agent.</title>
        <authorList>
            <person name="Jeong H."/>
            <person name="Yim J.H."/>
            <person name="Lee C."/>
            <person name="Choi S.-H."/>
            <person name="Park Y.K."/>
            <person name="Yoon S.H."/>
            <person name="Hur C.-G."/>
            <person name="Kang H.-Y."/>
            <person name="Kim D."/>
            <person name="Lee H.H."/>
            <person name="Park K.H."/>
            <person name="Park S.-H."/>
            <person name="Park H.-S."/>
            <person name="Lee H.K."/>
            <person name="Oh T.K."/>
            <person name="Kim J.F."/>
        </authorList>
    </citation>
    <scope>NUCLEOTIDE SEQUENCE [LARGE SCALE GENOMIC DNA]</scope>
    <source>
        <strain evidence="1 2">KCTC 2396</strain>
    </source>
</reference>
<dbReference type="Gene3D" id="1.20.120.740">
    <property type="entry name" value="YgfB uncharacterised protein family UPF0149, PF03695"/>
    <property type="match status" value="1"/>
</dbReference>
<evidence type="ECO:0000313" key="1">
    <source>
        <dbReference type="EMBL" id="ABC28962.1"/>
    </source>
</evidence>
<dbReference type="InterPro" id="IPR036255">
    <property type="entry name" value="YgfB-like_sf"/>
</dbReference>
<dbReference type="AlphaFoldDB" id="Q2SK62"/>
<dbReference type="EMBL" id="CP000155">
    <property type="protein sequence ID" value="ABC28962.1"/>
    <property type="molecule type" value="Genomic_DNA"/>
</dbReference>
<sequence length="185" mass="21206">MQSEAFPFTSQEIDHLESLLFDNDQEEENLDLFGIHGLLSAFAVGPADADVNEWLRLILDGSCQLESPELEEIKQAILKLFKHIEQQLHSEENVSVPEEIFDDEDALANWSAGFIEGFLSNEKLWFDDYDEAAVASLLLPMMAHSELFEDEDFEDIKHNDKLMAEMADQIPENLTDLYLLYHAKQ</sequence>
<dbReference type="RefSeq" id="WP_011396032.1">
    <property type="nucleotide sequence ID" value="NC_007645.1"/>
</dbReference>
<accession>Q2SK62</accession>
<organism evidence="1 2">
    <name type="scientific">Hahella chejuensis (strain KCTC 2396)</name>
    <dbReference type="NCBI Taxonomy" id="349521"/>
    <lineage>
        <taxon>Bacteria</taxon>
        <taxon>Pseudomonadati</taxon>
        <taxon>Pseudomonadota</taxon>
        <taxon>Gammaproteobacteria</taxon>
        <taxon>Oceanospirillales</taxon>
        <taxon>Hahellaceae</taxon>
        <taxon>Hahella</taxon>
    </lineage>
</organism>
<gene>
    <name evidence="1" type="ordered locus">HCH_02133</name>
</gene>
<keyword evidence="2" id="KW-1185">Reference proteome</keyword>
<dbReference type="Pfam" id="PF03695">
    <property type="entry name" value="UPF0149"/>
    <property type="match status" value="1"/>
</dbReference>
<dbReference type="SUPFAM" id="SSF101327">
    <property type="entry name" value="YgfB-like"/>
    <property type="match status" value="1"/>
</dbReference>
<dbReference type="OrthoDB" id="7008537at2"/>
<dbReference type="HOGENOM" id="CLU_078487_2_0_6"/>
<evidence type="ECO:0000313" key="2">
    <source>
        <dbReference type="Proteomes" id="UP000000238"/>
    </source>
</evidence>
<proteinExistence type="predicted"/>
<name>Q2SK62_HAHCH</name>
<dbReference type="Proteomes" id="UP000000238">
    <property type="component" value="Chromosome"/>
</dbReference>
<dbReference type="InterPro" id="IPR011978">
    <property type="entry name" value="YgfB-like"/>
</dbReference>
<dbReference type="KEGG" id="hch:HCH_02133"/>
<protein>
    <submittedName>
        <fullName evidence="1">Predicted metal-binding protein related to the C-terminal domain of SecA</fullName>
    </submittedName>
</protein>
<dbReference type="NCBIfam" id="TIGR02292">
    <property type="entry name" value="ygfB_yecA"/>
    <property type="match status" value="1"/>
</dbReference>
<dbReference type="STRING" id="349521.HCH_02133"/>
<dbReference type="eggNOG" id="COG3318">
    <property type="taxonomic scope" value="Bacteria"/>
</dbReference>